<evidence type="ECO:0000313" key="3">
    <source>
        <dbReference type="Proteomes" id="UP000257607"/>
    </source>
</evidence>
<feature type="transmembrane region" description="Helical" evidence="1">
    <location>
        <begin position="49"/>
        <end position="65"/>
    </location>
</feature>
<reference evidence="2 3" key="1">
    <citation type="submission" date="2018-07" db="EMBL/GenBank/DDBJ databases">
        <title>Lactobacillus curvatus genome sequence.</title>
        <authorList>
            <person name="Prechtl R."/>
        </authorList>
    </citation>
    <scope>NUCLEOTIDE SEQUENCE [LARGE SCALE GENOMIC DNA]</scope>
    <source>
        <strain evidence="2 3">TMW 1.1928</strain>
        <plasmid evidence="2 3">p-1.1928_5</plasmid>
    </source>
</reference>
<accession>A0A385AH53</accession>
<dbReference type="Proteomes" id="UP000257607">
    <property type="component" value="Plasmid p-1.1928_5"/>
</dbReference>
<dbReference type="AlphaFoldDB" id="A0A385AH53"/>
<keyword evidence="1" id="KW-0812">Transmembrane</keyword>
<gene>
    <name evidence="2" type="ORF">DT351_11295</name>
</gene>
<name>A0A385AH53_LATCU</name>
<organism evidence="2 3">
    <name type="scientific">Latilactobacillus curvatus</name>
    <name type="common">Lactobacillus curvatus</name>
    <dbReference type="NCBI Taxonomy" id="28038"/>
    <lineage>
        <taxon>Bacteria</taxon>
        <taxon>Bacillati</taxon>
        <taxon>Bacillota</taxon>
        <taxon>Bacilli</taxon>
        <taxon>Lactobacillales</taxon>
        <taxon>Lactobacillaceae</taxon>
        <taxon>Latilactobacillus</taxon>
    </lineage>
</organism>
<geneLocation type="plasmid" evidence="2 3">
    <name>p-1.1928_5</name>
</geneLocation>
<dbReference type="EMBL" id="CP031008">
    <property type="protein sequence ID" value="AXN36923.1"/>
    <property type="molecule type" value="Genomic_DNA"/>
</dbReference>
<keyword evidence="1" id="KW-1133">Transmembrane helix</keyword>
<keyword evidence="1" id="KW-0472">Membrane</keyword>
<sequence>MNFFRTYPDYTFLVVILIILFLGNTVFAVVGLMRGRAENKPNKTLKKNFIRTMFLGIFDLLFTLFP</sequence>
<evidence type="ECO:0000313" key="2">
    <source>
        <dbReference type="EMBL" id="AXN36923.1"/>
    </source>
</evidence>
<evidence type="ECO:0000256" key="1">
    <source>
        <dbReference type="SAM" id="Phobius"/>
    </source>
</evidence>
<protein>
    <submittedName>
        <fullName evidence="2">Uncharacterized protein</fullName>
    </submittedName>
</protein>
<keyword evidence="2" id="KW-0614">Plasmid</keyword>
<proteinExistence type="predicted"/>
<feature type="transmembrane region" description="Helical" evidence="1">
    <location>
        <begin position="12"/>
        <end position="33"/>
    </location>
</feature>
<dbReference type="RefSeq" id="WP_116843867.1">
    <property type="nucleotide sequence ID" value="NZ_CP031008.1"/>
</dbReference>